<sequence>MQSFVGGKTEIDDAGAVADQNVGGGEIPHDDTAFVHRDEDTSQSCRQPIKAAPLCAWHVRAVAPYVFGEGEGAAVAGDEELVVTVLEVVDELRYTGDSIENSQDTTLVAQPQATVVVADGLGDRRAPV</sequence>
<evidence type="ECO:0000313" key="2">
    <source>
        <dbReference type="Proteomes" id="UP000217676"/>
    </source>
</evidence>
<dbReference type="KEGG" id="slau:SLA_7438"/>
<keyword evidence="2" id="KW-1185">Reference proteome</keyword>
<reference evidence="1 2" key="1">
    <citation type="journal article" date="2016" name="Genome Announc.">
        <title>Complete Genome Sequence of Thiostrepton-Producing Streptomyces laurentii ATCC 31255.</title>
        <authorList>
            <person name="Doi K."/>
            <person name="Fujino Y."/>
            <person name="Nagayoshi Y."/>
            <person name="Ohshima T."/>
            <person name="Ogata S."/>
        </authorList>
    </citation>
    <scope>NUCLEOTIDE SEQUENCE [LARGE SCALE GENOMIC DNA]</scope>
    <source>
        <strain evidence="1 2">ATCC 31255</strain>
    </source>
</reference>
<proteinExistence type="predicted"/>
<gene>
    <name evidence="1" type="ORF">SLA_7438</name>
</gene>
<evidence type="ECO:0000313" key="1">
    <source>
        <dbReference type="EMBL" id="BAU88304.1"/>
    </source>
</evidence>
<protein>
    <submittedName>
        <fullName evidence="1">Uncharacterized protein</fullName>
    </submittedName>
</protein>
<dbReference type="EMBL" id="AP017424">
    <property type="protein sequence ID" value="BAU88304.1"/>
    <property type="molecule type" value="Genomic_DNA"/>
</dbReference>
<dbReference type="Proteomes" id="UP000217676">
    <property type="component" value="Chromosome"/>
</dbReference>
<accession>A0A169PQK9</accession>
<dbReference type="AlphaFoldDB" id="A0A169PQK9"/>
<organism evidence="1 2">
    <name type="scientific">Streptomyces laurentii</name>
    <dbReference type="NCBI Taxonomy" id="39478"/>
    <lineage>
        <taxon>Bacteria</taxon>
        <taxon>Bacillati</taxon>
        <taxon>Actinomycetota</taxon>
        <taxon>Actinomycetes</taxon>
        <taxon>Kitasatosporales</taxon>
        <taxon>Streptomycetaceae</taxon>
        <taxon>Streptomyces</taxon>
    </lineage>
</organism>
<name>A0A169PQK9_STRLU</name>